<evidence type="ECO:0000256" key="1">
    <source>
        <dbReference type="ARBA" id="ARBA00004167"/>
    </source>
</evidence>
<dbReference type="GO" id="GO:0030247">
    <property type="term" value="F:polysaccharide binding"/>
    <property type="evidence" value="ECO:0007669"/>
    <property type="project" value="InterPro"/>
</dbReference>
<proteinExistence type="predicted"/>
<dbReference type="Proteomes" id="UP001408789">
    <property type="component" value="Unassembled WGS sequence"/>
</dbReference>
<keyword evidence="3" id="KW-0812">Transmembrane</keyword>
<dbReference type="EMBL" id="JBCNJP010000008">
    <property type="protein sequence ID" value="KAK9074266.1"/>
    <property type="molecule type" value="Genomic_DNA"/>
</dbReference>
<gene>
    <name evidence="5" type="ORF">SSX86_006863</name>
</gene>
<dbReference type="AlphaFoldDB" id="A0AAP0H6Y3"/>
<dbReference type="InterPro" id="IPR025287">
    <property type="entry name" value="WAK_GUB"/>
</dbReference>
<keyword evidence="2" id="KW-0732">Signal</keyword>
<organism evidence="5 6">
    <name type="scientific">Deinandra increscens subsp. villosa</name>
    <dbReference type="NCBI Taxonomy" id="3103831"/>
    <lineage>
        <taxon>Eukaryota</taxon>
        <taxon>Viridiplantae</taxon>
        <taxon>Streptophyta</taxon>
        <taxon>Embryophyta</taxon>
        <taxon>Tracheophyta</taxon>
        <taxon>Spermatophyta</taxon>
        <taxon>Magnoliopsida</taxon>
        <taxon>eudicotyledons</taxon>
        <taxon>Gunneridae</taxon>
        <taxon>Pentapetalae</taxon>
        <taxon>asterids</taxon>
        <taxon>campanulids</taxon>
        <taxon>Asterales</taxon>
        <taxon>Asteraceae</taxon>
        <taxon>Asteroideae</taxon>
        <taxon>Heliantheae alliance</taxon>
        <taxon>Madieae</taxon>
        <taxon>Madiinae</taxon>
        <taxon>Deinandra</taxon>
    </lineage>
</organism>
<feature type="transmembrane region" description="Helical" evidence="3">
    <location>
        <begin position="304"/>
        <end position="326"/>
    </location>
</feature>
<sequence length="335" mass="36394">MQTGAPDKYTRILKNLKSFSTMIMICNMIILFLLLLLPWVAGRGCPPEKCGSFDSIPYPFRLGNGSDCGGLLSDGFRLSCYNSSSLFVNIGSYRYEVLHFFPDGGGLLVDFPNDTARFSSSCRSYYDLRSFRFRANGCFGISKDNLVGLYGCGDSSLCRSDCGGCRDSNTTTTFTSSGCCYSLSEDRGGVWRVGDSFAVFEEFGCKGFSSWVGSGLDSNKGDIKHGVKLEWAVPSDLIKEACDPNARVVNASSVIFGVRCKCVDGFVGDGFVKGTGCTKYCLRDGSEAYGKACYVKRHDRGKHLLVAGILALCLSIATLARVLLLVKTSIQARKL</sequence>
<evidence type="ECO:0000256" key="2">
    <source>
        <dbReference type="ARBA" id="ARBA00022729"/>
    </source>
</evidence>
<feature type="transmembrane region" description="Helical" evidence="3">
    <location>
        <begin position="21"/>
        <end position="41"/>
    </location>
</feature>
<feature type="domain" description="Wall-associated receptor kinase galacturonan-binding" evidence="4">
    <location>
        <begin position="45"/>
        <end position="101"/>
    </location>
</feature>
<keyword evidence="3" id="KW-1133">Transmembrane helix</keyword>
<keyword evidence="6" id="KW-1185">Reference proteome</keyword>
<protein>
    <recommendedName>
        <fullName evidence="4">Wall-associated receptor kinase galacturonan-binding domain-containing protein</fullName>
    </recommendedName>
</protein>
<accession>A0AAP0H6Y3</accession>
<dbReference type="GO" id="GO:0016020">
    <property type="term" value="C:membrane"/>
    <property type="evidence" value="ECO:0007669"/>
    <property type="project" value="UniProtKB-SubCell"/>
</dbReference>
<evidence type="ECO:0000313" key="6">
    <source>
        <dbReference type="Proteomes" id="UP001408789"/>
    </source>
</evidence>
<comment type="caution">
    <text evidence="5">The sequence shown here is derived from an EMBL/GenBank/DDBJ whole genome shotgun (WGS) entry which is preliminary data.</text>
</comment>
<keyword evidence="3" id="KW-0472">Membrane</keyword>
<dbReference type="Pfam" id="PF13947">
    <property type="entry name" value="GUB_WAK_bind"/>
    <property type="match status" value="1"/>
</dbReference>
<comment type="subcellular location">
    <subcellularLocation>
        <location evidence="1">Membrane</location>
        <topology evidence="1">Single-pass membrane protein</topology>
    </subcellularLocation>
</comment>
<evidence type="ECO:0000256" key="3">
    <source>
        <dbReference type="SAM" id="Phobius"/>
    </source>
</evidence>
<evidence type="ECO:0000313" key="5">
    <source>
        <dbReference type="EMBL" id="KAK9074266.1"/>
    </source>
</evidence>
<reference evidence="5 6" key="1">
    <citation type="submission" date="2024-04" db="EMBL/GenBank/DDBJ databases">
        <title>The reference genome of an endangered Asteraceae, Deinandra increscens subsp. villosa, native to the Central Coast of California.</title>
        <authorList>
            <person name="Guilliams M."/>
            <person name="Hasenstab-Lehman K."/>
            <person name="Meyer R."/>
            <person name="Mcevoy S."/>
        </authorList>
    </citation>
    <scope>NUCLEOTIDE SEQUENCE [LARGE SCALE GENOMIC DNA]</scope>
    <source>
        <tissue evidence="5">Leaf</tissue>
    </source>
</reference>
<evidence type="ECO:0000259" key="4">
    <source>
        <dbReference type="Pfam" id="PF13947"/>
    </source>
</evidence>
<name>A0AAP0H6Y3_9ASTR</name>